<dbReference type="InterPro" id="IPR012336">
    <property type="entry name" value="Thioredoxin-like_fold"/>
</dbReference>
<organism evidence="3 4">
    <name type="scientific">Aureibacter tunicatorum</name>
    <dbReference type="NCBI Taxonomy" id="866807"/>
    <lineage>
        <taxon>Bacteria</taxon>
        <taxon>Pseudomonadati</taxon>
        <taxon>Bacteroidota</taxon>
        <taxon>Cytophagia</taxon>
        <taxon>Cytophagales</taxon>
        <taxon>Persicobacteraceae</taxon>
        <taxon>Aureibacter</taxon>
    </lineage>
</organism>
<accession>A0AAE3XPC4</accession>
<dbReference type="PANTHER" id="PTHR32234:SF0">
    <property type="entry name" value="THIOL:DISULFIDE INTERCHANGE PROTEIN DSBD"/>
    <property type="match status" value="1"/>
</dbReference>
<gene>
    <name evidence="3" type="ORF">HNQ88_002513</name>
</gene>
<evidence type="ECO:0000256" key="1">
    <source>
        <dbReference type="SAM" id="SignalP"/>
    </source>
</evidence>
<dbReference type="Gene3D" id="3.40.30.10">
    <property type="entry name" value="Glutaredoxin"/>
    <property type="match status" value="1"/>
</dbReference>
<keyword evidence="1" id="KW-0732">Signal</keyword>
<dbReference type="EMBL" id="JAVDQD010000002">
    <property type="protein sequence ID" value="MDR6239476.1"/>
    <property type="molecule type" value="Genomic_DNA"/>
</dbReference>
<keyword evidence="4" id="KW-1185">Reference proteome</keyword>
<feature type="domain" description="Thioredoxin" evidence="2">
    <location>
        <begin position="12"/>
        <end position="152"/>
    </location>
</feature>
<dbReference type="InterPro" id="IPR036249">
    <property type="entry name" value="Thioredoxin-like_sf"/>
</dbReference>
<dbReference type="GO" id="GO:0015035">
    <property type="term" value="F:protein-disulfide reductase activity"/>
    <property type="evidence" value="ECO:0007669"/>
    <property type="project" value="TreeGrafter"/>
</dbReference>
<dbReference type="AlphaFoldDB" id="A0AAE3XPC4"/>
<evidence type="ECO:0000313" key="4">
    <source>
        <dbReference type="Proteomes" id="UP001185092"/>
    </source>
</evidence>
<sequence>MKRKIHFLLLILFLASTSAAFAGGNEKNDEATPSKIKWVTLSEAEQLSKKNPKKVIIDMYTTWCYWCKVMDKKTFSNDDVAAYINDNYYAVKLNAEEKKMFDFQGAQTNGPQLTSTFGVTGYPTLVVLDSNMKRIKNIVGFQEPEKLIANLK</sequence>
<dbReference type="PANTHER" id="PTHR32234">
    <property type="entry name" value="THIOL:DISULFIDE INTERCHANGE PROTEIN DSBD"/>
    <property type="match status" value="1"/>
</dbReference>
<evidence type="ECO:0000259" key="2">
    <source>
        <dbReference type="PROSITE" id="PS51352"/>
    </source>
</evidence>
<name>A0AAE3XPC4_9BACT</name>
<proteinExistence type="predicted"/>
<evidence type="ECO:0000313" key="3">
    <source>
        <dbReference type="EMBL" id="MDR6239476.1"/>
    </source>
</evidence>
<dbReference type="SUPFAM" id="SSF52833">
    <property type="entry name" value="Thioredoxin-like"/>
    <property type="match status" value="1"/>
</dbReference>
<dbReference type="Pfam" id="PF13098">
    <property type="entry name" value="Thioredoxin_2"/>
    <property type="match status" value="1"/>
</dbReference>
<dbReference type="RefSeq" id="WP_309939139.1">
    <property type="nucleotide sequence ID" value="NZ_AP025305.1"/>
</dbReference>
<feature type="signal peptide" evidence="1">
    <location>
        <begin position="1"/>
        <end position="22"/>
    </location>
</feature>
<protein>
    <submittedName>
        <fullName evidence="3">Thioredoxin-related protein</fullName>
    </submittedName>
</protein>
<comment type="caution">
    <text evidence="3">The sequence shown here is derived from an EMBL/GenBank/DDBJ whole genome shotgun (WGS) entry which is preliminary data.</text>
</comment>
<dbReference type="Proteomes" id="UP001185092">
    <property type="component" value="Unassembled WGS sequence"/>
</dbReference>
<reference evidence="3" key="1">
    <citation type="submission" date="2023-07" db="EMBL/GenBank/DDBJ databases">
        <title>Genomic Encyclopedia of Type Strains, Phase IV (KMG-IV): sequencing the most valuable type-strain genomes for metagenomic binning, comparative biology and taxonomic classification.</title>
        <authorList>
            <person name="Goeker M."/>
        </authorList>
    </citation>
    <scope>NUCLEOTIDE SEQUENCE</scope>
    <source>
        <strain evidence="3">DSM 26174</strain>
    </source>
</reference>
<dbReference type="PROSITE" id="PS51352">
    <property type="entry name" value="THIOREDOXIN_2"/>
    <property type="match status" value="1"/>
</dbReference>
<feature type="chain" id="PRO_5041911184" evidence="1">
    <location>
        <begin position="23"/>
        <end position="152"/>
    </location>
</feature>
<dbReference type="InterPro" id="IPR013766">
    <property type="entry name" value="Thioredoxin_domain"/>
</dbReference>
<dbReference type="GO" id="GO:0045454">
    <property type="term" value="P:cell redox homeostasis"/>
    <property type="evidence" value="ECO:0007669"/>
    <property type="project" value="TreeGrafter"/>
</dbReference>